<reference evidence="2" key="1">
    <citation type="journal article" date="2022" name="Nat. Commun.">
        <title>Chromosome evolution and the genetic basis of agronomically important traits in greater yam.</title>
        <authorList>
            <person name="Bredeson J.V."/>
            <person name="Lyons J.B."/>
            <person name="Oniyinde I.O."/>
            <person name="Okereke N.R."/>
            <person name="Kolade O."/>
            <person name="Nnabue I."/>
            <person name="Nwadili C.O."/>
            <person name="Hribova E."/>
            <person name="Parker M."/>
            <person name="Nwogha J."/>
            <person name="Shu S."/>
            <person name="Carlson J."/>
            <person name="Kariba R."/>
            <person name="Muthemba S."/>
            <person name="Knop K."/>
            <person name="Barton G.J."/>
            <person name="Sherwood A.V."/>
            <person name="Lopez-Montes A."/>
            <person name="Asiedu R."/>
            <person name="Jamnadass R."/>
            <person name="Muchugi A."/>
            <person name="Goodstein D."/>
            <person name="Egesi C.N."/>
            <person name="Featherston J."/>
            <person name="Asfaw A."/>
            <person name="Simpson G.G."/>
            <person name="Dolezel J."/>
            <person name="Hendre P.S."/>
            <person name="Van Deynze A."/>
            <person name="Kumar P.L."/>
            <person name="Obidiegwu J.E."/>
            <person name="Bhattacharjee R."/>
            <person name="Rokhsar D.S."/>
        </authorList>
    </citation>
    <scope>NUCLEOTIDE SEQUENCE [LARGE SCALE GENOMIC DNA]</scope>
    <source>
        <strain evidence="2">cv. TDa95/00328</strain>
    </source>
</reference>
<evidence type="ECO:0000313" key="2">
    <source>
        <dbReference type="Proteomes" id="UP000827976"/>
    </source>
</evidence>
<organism evidence="1 2">
    <name type="scientific">Dioscorea alata</name>
    <name type="common">Purple yam</name>
    <dbReference type="NCBI Taxonomy" id="55571"/>
    <lineage>
        <taxon>Eukaryota</taxon>
        <taxon>Viridiplantae</taxon>
        <taxon>Streptophyta</taxon>
        <taxon>Embryophyta</taxon>
        <taxon>Tracheophyta</taxon>
        <taxon>Spermatophyta</taxon>
        <taxon>Magnoliopsida</taxon>
        <taxon>Liliopsida</taxon>
        <taxon>Dioscoreales</taxon>
        <taxon>Dioscoreaceae</taxon>
        <taxon>Dioscorea</taxon>
    </lineage>
</organism>
<name>A0ACB7WV09_DIOAL</name>
<proteinExistence type="predicted"/>
<sequence>MAVELVTRTLIPFTIYSLFFLFALIFLFITSSIASIFIVFIKESLRNSGQAPIFGTIFDLLINFNSLLDYHLNNARKNLTFRFLRSSHSEIFTADPVIVEYILKGSFTKYNKGKYNHEIMYDLFGDGIFAVDSEKWRHQRKLASYEFSTRVLRDFSSVVFRSNAAKFSKKISDVARDGTMIDIQDWLMKSTLDSIFKVGFGVDLDTLSGSNEQGTRFSKAFDDSNFIIFHRYVDLFWEVKRYLNIGLEAQLKRNLKVIDDFVFQLIHSKRELMNTGFERSKEDILSRFLMASIEDPENMTDKYLRDIILNFLIAGKDTSANTLTWLFYMLCKHPFVQEKIAMEIKEVTAMPEDQNIEEFAECLTDEVLDKMHYLHAALTETLRLYPAVPLDGKSAEEDDVLPNGMKVKKGDGISYMAYAMGRLTEIWGENAEEFMPERWLDNGKFLPQSSFKFVAFHAGPRICLGKEFAYRQMKILAAVLIFFFRFKLGDESHIARYRTMFTLHMDKGLHLLAFHRSCP</sequence>
<evidence type="ECO:0000313" key="1">
    <source>
        <dbReference type="EMBL" id="KAH7692447.1"/>
    </source>
</evidence>
<keyword evidence="1" id="KW-0560">Oxidoreductase</keyword>
<dbReference type="EMBL" id="CM037011">
    <property type="protein sequence ID" value="KAH7692447.1"/>
    <property type="molecule type" value="Genomic_DNA"/>
</dbReference>
<protein>
    <submittedName>
        <fullName evidence="1">Abieta-7,13-dien-18-ol hydroxylase protein</fullName>
        <ecNumber evidence="1">1.14.14.145</ecNumber>
    </submittedName>
</protein>
<dbReference type="EC" id="1.14.14.145" evidence="1"/>
<comment type="caution">
    <text evidence="1">The sequence shown here is derived from an EMBL/GenBank/DDBJ whole genome shotgun (WGS) entry which is preliminary data.</text>
</comment>
<dbReference type="Proteomes" id="UP000827976">
    <property type="component" value="Chromosome 1"/>
</dbReference>
<gene>
    <name evidence="1" type="ORF">IHE45_01G066800</name>
</gene>
<keyword evidence="2" id="KW-1185">Reference proteome</keyword>
<accession>A0ACB7WV09</accession>